<feature type="repeat" description="TPR" evidence="1">
    <location>
        <begin position="38"/>
        <end position="71"/>
    </location>
</feature>
<dbReference type="STRING" id="203124.Tery_0115"/>
<dbReference type="AlphaFoldDB" id="Q11A62"/>
<proteinExistence type="predicted"/>
<feature type="domain" description="Glycosyltransferase 2-like" evidence="2">
    <location>
        <begin position="253"/>
        <end position="377"/>
    </location>
</feature>
<feature type="repeat" description="TPR" evidence="1">
    <location>
        <begin position="156"/>
        <end position="189"/>
    </location>
</feature>
<feature type="repeat" description="TPR" evidence="1">
    <location>
        <begin position="72"/>
        <end position="105"/>
    </location>
</feature>
<keyword evidence="1" id="KW-0802">TPR repeat</keyword>
<gene>
    <name evidence="3" type="ordered locus">Tery_0115</name>
</gene>
<dbReference type="PROSITE" id="PS50293">
    <property type="entry name" value="TPR_REGION"/>
    <property type="match status" value="2"/>
</dbReference>
<dbReference type="Gene3D" id="1.25.40.10">
    <property type="entry name" value="Tetratricopeptide repeat domain"/>
    <property type="match status" value="2"/>
</dbReference>
<dbReference type="Pfam" id="PF13692">
    <property type="entry name" value="Glyco_trans_1_4"/>
    <property type="match status" value="1"/>
</dbReference>
<dbReference type="eggNOG" id="COG0438">
    <property type="taxonomic scope" value="Bacteria"/>
</dbReference>
<dbReference type="CAZy" id="GT2">
    <property type="family name" value="Glycosyltransferase Family 2"/>
</dbReference>
<protein>
    <submittedName>
        <fullName evidence="3">Glycosyl transferase, family 2</fullName>
    </submittedName>
</protein>
<dbReference type="SUPFAM" id="SSF53448">
    <property type="entry name" value="Nucleotide-diphospho-sugar transferases"/>
    <property type="match status" value="1"/>
</dbReference>
<dbReference type="CAZy" id="GT4">
    <property type="family name" value="Glycosyltransferase Family 4"/>
</dbReference>
<dbReference type="InterPro" id="IPR001173">
    <property type="entry name" value="Glyco_trans_2-like"/>
</dbReference>
<evidence type="ECO:0000259" key="2">
    <source>
        <dbReference type="Pfam" id="PF00535"/>
    </source>
</evidence>
<organism evidence="3">
    <name type="scientific">Trichodesmium erythraeum (strain IMS101)</name>
    <dbReference type="NCBI Taxonomy" id="203124"/>
    <lineage>
        <taxon>Bacteria</taxon>
        <taxon>Bacillati</taxon>
        <taxon>Cyanobacteriota</taxon>
        <taxon>Cyanophyceae</taxon>
        <taxon>Oscillatoriophycideae</taxon>
        <taxon>Oscillatoriales</taxon>
        <taxon>Microcoleaceae</taxon>
        <taxon>Trichodesmium</taxon>
    </lineage>
</organism>
<dbReference type="EMBL" id="CP000393">
    <property type="protein sequence ID" value="ABG49612.1"/>
    <property type="molecule type" value="Genomic_DNA"/>
</dbReference>
<dbReference type="KEGG" id="ter:Tery_0115"/>
<dbReference type="PROSITE" id="PS50005">
    <property type="entry name" value="TPR"/>
    <property type="match status" value="4"/>
</dbReference>
<dbReference type="SMART" id="SM00028">
    <property type="entry name" value="TPR"/>
    <property type="match status" value="4"/>
</dbReference>
<dbReference type="InterPro" id="IPR029044">
    <property type="entry name" value="Nucleotide-diphossugar_trans"/>
</dbReference>
<keyword evidence="3" id="KW-0808">Transferase</keyword>
<reference evidence="3" key="1">
    <citation type="submission" date="2006-06" db="EMBL/GenBank/DDBJ databases">
        <title>Complete sequence of Trichodesmium erythraeum IMS101.</title>
        <authorList>
            <consortium name="US DOE Joint Genome Institute"/>
            <person name="Copeland A."/>
            <person name="Lucas S."/>
            <person name="Lapidus A."/>
            <person name="Barry K."/>
            <person name="Detter J.C."/>
            <person name="Glavina del Rio T."/>
            <person name="Hammon N."/>
            <person name="Israni S."/>
            <person name="Dalin E."/>
            <person name="Tice H."/>
            <person name="Pitluck S."/>
            <person name="Kiss H."/>
            <person name="Munk A.C."/>
            <person name="Brettin T."/>
            <person name="Bruce D."/>
            <person name="Han C."/>
            <person name="Tapia R."/>
            <person name="Gilna P."/>
            <person name="Schmutz J."/>
            <person name="Larimer F."/>
            <person name="Land M."/>
            <person name="Hauser L."/>
            <person name="Kyrpides N."/>
            <person name="Kim E."/>
            <person name="Richardson P."/>
        </authorList>
    </citation>
    <scope>NUCLEOTIDE SEQUENCE [LARGE SCALE GENOMIC DNA]</scope>
    <source>
        <strain evidence="3">IMS101</strain>
    </source>
</reference>
<dbReference type="CDD" id="cd04186">
    <property type="entry name" value="GT_2_like_c"/>
    <property type="match status" value="1"/>
</dbReference>
<evidence type="ECO:0000256" key="1">
    <source>
        <dbReference type="PROSITE-ProRule" id="PRU00339"/>
    </source>
</evidence>
<name>Q11A62_TRIEI</name>
<dbReference type="Pfam" id="PF13414">
    <property type="entry name" value="TPR_11"/>
    <property type="match status" value="2"/>
</dbReference>
<dbReference type="PANTHER" id="PTHR43179">
    <property type="entry name" value="RHAMNOSYLTRANSFERASE WBBL"/>
    <property type="match status" value="1"/>
</dbReference>
<evidence type="ECO:0000313" key="3">
    <source>
        <dbReference type="EMBL" id="ABG49612.1"/>
    </source>
</evidence>
<dbReference type="Gene3D" id="3.90.550.10">
    <property type="entry name" value="Spore Coat Polysaccharide Biosynthesis Protein SpsA, Chain A"/>
    <property type="match status" value="1"/>
</dbReference>
<dbReference type="SUPFAM" id="SSF48452">
    <property type="entry name" value="TPR-like"/>
    <property type="match status" value="1"/>
</dbReference>
<accession>Q11A62</accession>
<dbReference type="HOGENOM" id="CLU_006539_1_0_3"/>
<dbReference type="RefSeq" id="WP_011610010.1">
    <property type="nucleotide sequence ID" value="NC_008312.1"/>
</dbReference>
<dbReference type="PANTHER" id="PTHR43179:SF7">
    <property type="entry name" value="RHAMNOSYLTRANSFERASE WBBL"/>
    <property type="match status" value="1"/>
</dbReference>
<dbReference type="CDD" id="cd03801">
    <property type="entry name" value="GT4_PimA-like"/>
    <property type="match status" value="1"/>
</dbReference>
<dbReference type="InterPro" id="IPR019734">
    <property type="entry name" value="TPR_rpt"/>
</dbReference>
<dbReference type="InterPro" id="IPR011990">
    <property type="entry name" value="TPR-like_helical_dom_sf"/>
</dbReference>
<dbReference type="SUPFAM" id="SSF53756">
    <property type="entry name" value="UDP-Glycosyltransferase/glycogen phosphorylase"/>
    <property type="match status" value="1"/>
</dbReference>
<dbReference type="Pfam" id="PF00535">
    <property type="entry name" value="Glycos_transf_2"/>
    <property type="match status" value="1"/>
</dbReference>
<sequence length="892" mass="102312">MELAETYLKHGKNYSDEGKWEEAIFYYKKLTELQPNNWEVYQNLGNALLEIESWQDAVTAYRHAIQLNPNLDFSHYQLGEALIKLEQWQEAIAAYQRALELNSNLPNIYQKLGDAFQQKITTDRIAILNTYRQEIQQNPDNIQIYNRALELQPNDVEFCFGLANALAKKGEINQAINTYKRVLRLQPTHPEATLKLENLLNQQQNNSHLQVHQVSSLEQSKKYLENLSKIALEVFLNTGSQIIFPEIENPLVSIILILHNRAELTLSCLNSILKNSFSSFEVVIVDNCSTDKTQQLLSQIQGVNIIFNPENYHYLLACNQAAKLAKGDFILFLNNDAQILGNSITAAVETIKYSDNIGAVGGKIIFPDGTLQEAGNIIWQDGSCFCYGRGDFPIAPQYMFRRSVDYCSGVFLLTPRNLFLEMGGFDEAYQPAYYEETDYCVRLQKLGKKIIYEPNVNILHYEFASSSREQGFKLMETNQKVFVEKHQDWLQFQHPPDSNNVLLARTARENPFTLSIRKQLLFIDDKIPHPFLGSGYSRSHSILSQIVNMGYAVTFYAGDPFYQEEWVTTYGDISREVEVIIGYGLPQLNEFLRERKGYYNIVFVSRPHNIEQLNSILLKVNLLEGAKIIYDSEALYCLREFERRKLEGEKISSEEMQRLIYEELKLAETSDYIISVSEEERQKFIEYGYEKVEVIGHFMTPYPTVNSFFQRQNILFVGAIYELDSPNADSVIWLCQEIFPQIQSYLGQEVKLLIAGNNEVEGLKQKVEGLGNSSIEMLGRVEDLTDLYNNCRIFVAPTRFAAGISHKVHEAAAYGLPIVSTSLIGQQLGWKHEIELLVGDDQINFAQQCVKLYQDSALWNELRKNAMKRVETECSPEFFSATLKSILKSLEN</sequence>
<dbReference type="eggNOG" id="COG0457">
    <property type="taxonomic scope" value="Bacteria"/>
</dbReference>
<dbReference type="Pfam" id="PF14559">
    <property type="entry name" value="TPR_19"/>
    <property type="match status" value="1"/>
</dbReference>
<feature type="repeat" description="TPR" evidence="1">
    <location>
        <begin position="4"/>
        <end position="37"/>
    </location>
</feature>
<dbReference type="eggNOG" id="COG1216">
    <property type="taxonomic scope" value="Bacteria"/>
</dbReference>
<dbReference type="OrthoDB" id="9771846at2"/>
<dbReference type="GO" id="GO:0016740">
    <property type="term" value="F:transferase activity"/>
    <property type="evidence" value="ECO:0007669"/>
    <property type="project" value="UniProtKB-KW"/>
</dbReference>
<dbReference type="Gene3D" id="3.40.50.2000">
    <property type="entry name" value="Glycogen Phosphorylase B"/>
    <property type="match status" value="2"/>
</dbReference>